<comment type="caution">
    <text evidence="2">The sequence shown here is derived from an EMBL/GenBank/DDBJ whole genome shotgun (WGS) entry which is preliminary data.</text>
</comment>
<accession>A0ABX9QFX7</accession>
<protein>
    <recommendedName>
        <fullName evidence="1">Immunity MXAN-0049 protein domain-containing protein</fullName>
    </recommendedName>
</protein>
<sequence length="198" mass="22108">MSKSSYSILRAIEDPSLCGILSLPDELYPLSWKLAEGRSVAKQYPPDVQFKMTDRYPGILVPDFIQNVVACTLVSEAAKALLEQHARADIEFLPFTLRNHKGRIARERCFIANILGVVDCVDPASTRATPSKMEKGTYLFLNKLGLDMKKVPETARIMRLKQLPSVMIVHEALRAVLQAEGMTGLGFIEIGEECDIRE</sequence>
<reference evidence="2 3" key="1">
    <citation type="submission" date="2018-09" db="EMBL/GenBank/DDBJ databases">
        <authorList>
            <person name="Livingstone P.G."/>
            <person name="Whitworth D.E."/>
        </authorList>
    </citation>
    <scope>NUCLEOTIDE SEQUENCE [LARGE SCALE GENOMIC DNA]</scope>
    <source>
        <strain evidence="2 3">CA031B</strain>
    </source>
</reference>
<evidence type="ECO:0000313" key="2">
    <source>
        <dbReference type="EMBL" id="RKI06454.1"/>
    </source>
</evidence>
<evidence type="ECO:0000313" key="3">
    <source>
        <dbReference type="Proteomes" id="UP000278907"/>
    </source>
</evidence>
<name>A0ABX9QFX7_9BACT</name>
<dbReference type="EMBL" id="RAWI01000150">
    <property type="protein sequence ID" value="RKI06454.1"/>
    <property type="molecule type" value="Genomic_DNA"/>
</dbReference>
<organism evidence="2 3">
    <name type="scientific">Corallococcus praedator</name>
    <dbReference type="NCBI Taxonomy" id="2316724"/>
    <lineage>
        <taxon>Bacteria</taxon>
        <taxon>Pseudomonadati</taxon>
        <taxon>Myxococcota</taxon>
        <taxon>Myxococcia</taxon>
        <taxon>Myxococcales</taxon>
        <taxon>Cystobacterineae</taxon>
        <taxon>Myxococcaceae</taxon>
        <taxon>Corallococcus</taxon>
    </lineage>
</organism>
<dbReference type="InterPro" id="IPR012433">
    <property type="entry name" value="Imm11"/>
</dbReference>
<dbReference type="RefSeq" id="WP_120535363.1">
    <property type="nucleotide sequence ID" value="NZ_RAWI01000150.1"/>
</dbReference>
<dbReference type="Pfam" id="PF07791">
    <property type="entry name" value="Imm11"/>
    <property type="match status" value="1"/>
</dbReference>
<proteinExistence type="predicted"/>
<feature type="domain" description="Immunity MXAN-0049 protein" evidence="1">
    <location>
        <begin position="45"/>
        <end position="191"/>
    </location>
</feature>
<evidence type="ECO:0000259" key="1">
    <source>
        <dbReference type="Pfam" id="PF07791"/>
    </source>
</evidence>
<dbReference type="Proteomes" id="UP000278907">
    <property type="component" value="Unassembled WGS sequence"/>
</dbReference>
<gene>
    <name evidence="2" type="ORF">D7Y13_20170</name>
</gene>
<keyword evidence="3" id="KW-1185">Reference proteome</keyword>